<dbReference type="AlphaFoldDB" id="A0A166TWX0"/>
<sequence>MQLWEAGRFHRTFHKSTVAPEESKQGRGQLRLETSYRHALIKFEATSRDLQEAISSLRLTGAVLLSLPPAVLRLVVQTLLLSGSLTDAVPRRAYGPQRPIRAVGHSALSSAYDLSQGGAGSGSQLWMMHELGNHFGRFRERGRINDVDISREEATPDVGGCGGRPLTLGP</sequence>
<accession>A0A166TWX0</accession>
<evidence type="ECO:0000313" key="2">
    <source>
        <dbReference type="EMBL" id="KZP31073.1"/>
    </source>
</evidence>
<reference evidence="2 3" key="1">
    <citation type="journal article" date="2016" name="Mol. Biol. Evol.">
        <title>Comparative Genomics of Early-Diverging Mushroom-Forming Fungi Provides Insights into the Origins of Lignocellulose Decay Capabilities.</title>
        <authorList>
            <person name="Nagy L.G."/>
            <person name="Riley R."/>
            <person name="Tritt A."/>
            <person name="Adam C."/>
            <person name="Daum C."/>
            <person name="Floudas D."/>
            <person name="Sun H."/>
            <person name="Yadav J.S."/>
            <person name="Pangilinan J."/>
            <person name="Larsson K.H."/>
            <person name="Matsuura K."/>
            <person name="Barry K."/>
            <person name="Labutti K."/>
            <person name="Kuo R."/>
            <person name="Ohm R.A."/>
            <person name="Bhattacharya S.S."/>
            <person name="Shirouzu T."/>
            <person name="Yoshinaga Y."/>
            <person name="Martin F.M."/>
            <person name="Grigoriev I.V."/>
            <person name="Hibbett D.S."/>
        </authorList>
    </citation>
    <scope>NUCLEOTIDE SEQUENCE [LARGE SCALE GENOMIC DNA]</scope>
    <source>
        <strain evidence="2 3">CBS 109695</strain>
    </source>
</reference>
<dbReference type="Proteomes" id="UP000076532">
    <property type="component" value="Unassembled WGS sequence"/>
</dbReference>
<feature type="region of interest" description="Disordered" evidence="1">
    <location>
        <begin position="147"/>
        <end position="170"/>
    </location>
</feature>
<gene>
    <name evidence="2" type="ORF">FIBSPDRAFT_926129</name>
</gene>
<organism evidence="2 3">
    <name type="scientific">Athelia psychrophila</name>
    <dbReference type="NCBI Taxonomy" id="1759441"/>
    <lineage>
        <taxon>Eukaryota</taxon>
        <taxon>Fungi</taxon>
        <taxon>Dikarya</taxon>
        <taxon>Basidiomycota</taxon>
        <taxon>Agaricomycotina</taxon>
        <taxon>Agaricomycetes</taxon>
        <taxon>Agaricomycetidae</taxon>
        <taxon>Atheliales</taxon>
        <taxon>Atheliaceae</taxon>
        <taxon>Athelia</taxon>
    </lineage>
</organism>
<name>A0A166TWX0_9AGAM</name>
<evidence type="ECO:0000313" key="3">
    <source>
        <dbReference type="Proteomes" id="UP000076532"/>
    </source>
</evidence>
<dbReference type="EMBL" id="KV417491">
    <property type="protein sequence ID" value="KZP31073.1"/>
    <property type="molecule type" value="Genomic_DNA"/>
</dbReference>
<evidence type="ECO:0000256" key="1">
    <source>
        <dbReference type="SAM" id="MobiDB-lite"/>
    </source>
</evidence>
<protein>
    <submittedName>
        <fullName evidence="2">Uncharacterized protein</fullName>
    </submittedName>
</protein>
<proteinExistence type="predicted"/>
<keyword evidence="3" id="KW-1185">Reference proteome</keyword>